<sequence>MSNDRVADFYRRFAEREARGQSATYERWALGVAGDPEMLALIGALPGMKKQPNLVFAAARFLGAAEDTYNEFRTWMLEHWDSLEREVLARSTQTNEAARCAVLLPVLSRLDGPLALIEVGASAGLCLYPDRYSYRYDADGCNVVLDPDDGVSNVTIPCRIDPASVPTRLPEVRWRAGIDLNPLAPDDENNRAWLRTLVWPEQEDRRRRLDAALTIAAADPAHVVKGDLLDSITDVIAQAPTDTQVVVFHSAVLIYVDEPLRERFAELMRSEQNVTWVSNEGERVLPRIAERAHRPADGRAIIAVNEHPVALVGPHGQSYEALVQ</sequence>
<dbReference type="Pfam" id="PF10094">
    <property type="entry name" value="DUF2332"/>
    <property type="match status" value="1"/>
</dbReference>
<dbReference type="Proteomes" id="UP000573001">
    <property type="component" value="Unassembled WGS sequence"/>
</dbReference>
<dbReference type="InterPro" id="IPR011200">
    <property type="entry name" value="UCP012608"/>
</dbReference>
<protein>
    <submittedName>
        <fullName evidence="1">DUF2332 domain-containing protein</fullName>
    </submittedName>
</protein>
<dbReference type="EMBL" id="JABMCE010000061">
    <property type="protein sequence ID" value="NUU13229.1"/>
    <property type="molecule type" value="Genomic_DNA"/>
</dbReference>
<evidence type="ECO:0000313" key="1">
    <source>
        <dbReference type="EMBL" id="NUU13229.1"/>
    </source>
</evidence>
<name>A0ABX2M541_9MICO</name>
<gene>
    <name evidence="1" type="ORF">HP507_05190</name>
</gene>
<keyword evidence="2" id="KW-1185">Reference proteome</keyword>
<evidence type="ECO:0000313" key="2">
    <source>
        <dbReference type="Proteomes" id="UP000573001"/>
    </source>
</evidence>
<dbReference type="RefSeq" id="WP_175350782.1">
    <property type="nucleotide sequence ID" value="NZ_BAAAWQ010000001.1"/>
</dbReference>
<comment type="caution">
    <text evidence="1">The sequence shown here is derived from an EMBL/GenBank/DDBJ whole genome shotgun (WGS) entry which is preliminary data.</text>
</comment>
<accession>A0ABX2M541</accession>
<proteinExistence type="predicted"/>
<reference evidence="1 2" key="1">
    <citation type="submission" date="2020-05" db="EMBL/GenBank/DDBJ databases">
        <title>Genome Sequencing of Type Strains.</title>
        <authorList>
            <person name="Lemaire J.F."/>
            <person name="Inderbitzin P."/>
            <person name="Gregorio O.A."/>
            <person name="Collins S.B."/>
            <person name="Wespe N."/>
            <person name="Knight-Connoni V."/>
        </authorList>
    </citation>
    <scope>NUCLEOTIDE SEQUENCE [LARGE SCALE GENOMIC DNA]</scope>
    <source>
        <strain evidence="1 2">ATCC 19096</strain>
    </source>
</reference>
<organism evidence="1 2">
    <name type="scientific">Curtobacterium pusillum</name>
    <dbReference type="NCBI Taxonomy" id="69373"/>
    <lineage>
        <taxon>Bacteria</taxon>
        <taxon>Bacillati</taxon>
        <taxon>Actinomycetota</taxon>
        <taxon>Actinomycetes</taxon>
        <taxon>Micrococcales</taxon>
        <taxon>Microbacteriaceae</taxon>
        <taxon>Curtobacterium</taxon>
    </lineage>
</organism>